<dbReference type="PANTHER" id="PTHR45138:SF9">
    <property type="entry name" value="DIGUANYLATE CYCLASE DGCM-RELATED"/>
    <property type="match status" value="1"/>
</dbReference>
<dbReference type="SMART" id="SM00267">
    <property type="entry name" value="GGDEF"/>
    <property type="match status" value="1"/>
</dbReference>
<evidence type="ECO:0000256" key="2">
    <source>
        <dbReference type="ARBA" id="ARBA00022989"/>
    </source>
</evidence>
<dbReference type="KEGG" id="nhy:JQS43_21335"/>
<dbReference type="FunFam" id="3.30.70.270:FF:000001">
    <property type="entry name" value="Diguanylate cyclase domain protein"/>
    <property type="match status" value="1"/>
</dbReference>
<keyword evidence="2" id="KW-0472">Membrane</keyword>
<sequence length="703" mass="73641">MVLAPILLGAGFVGYTVNAVGEERAAHQLEVAAGAVRSSVAGLCQQLRTAAQLGAAASAGQRQVVAEALVREGPVTGVRVLASDGSPITHAGRPPLPRWADCDAPAEAVGQERFRALAAAAPLTGPDDPAGGEVWALAHLDQELVERLAAAAGVAVTIRTAGITGLLTTDDTAGSAVAAASSAEPDAVTESADGRWVRRLDPTAGQPLSLVLSTSGSYPPTFYPLLSGLVVLAGLVAVLAAWRLGRSTTRPLTELAHAADRVAEGDLSVRVPVRTTDETGRLAATFNRMTHRMQLYVQALTASRDQLRRHLAVLGDTLSGTHDLERILRVILQSALTTAAGSRGAVLLVDERNHTLTGHATVPIRGAIGEGHAALPVTVPLDQGLLGRVATTGRAQRGRIDADQAPEESVALHPDEPRCRTYVVVPITAPGGVVMPTAPWPVPPGVRGVLALYDRLGGDDFDDSDLVALRTFAGQAGVAVDNVRIHQEAQRLSLTDPLTGLWNYRYLNEAIRKEVERAHRFNHPLALLVLDLDRFKEVNDAYGHPAGDAVLAEFAQRIGGVIREVDLAFRHGGEEFAVMLPETDAPGAAVLARRLGMAVRDQPMVISPRGAEGDDELPISVTVSIGIAVYPDHARTPDGLLEAADDALYAAKAAGRDTFRVAGDPESGEPSTTEPVPAGDPGAIEEEDPAAGGAQPPRQSRGR</sequence>
<keyword evidence="7" id="KW-1185">Reference proteome</keyword>
<dbReference type="Gene3D" id="6.10.340.10">
    <property type="match status" value="1"/>
</dbReference>
<evidence type="ECO:0000259" key="5">
    <source>
        <dbReference type="PROSITE" id="PS50887"/>
    </source>
</evidence>
<dbReference type="CDD" id="cd01949">
    <property type="entry name" value="GGDEF"/>
    <property type="match status" value="1"/>
</dbReference>
<dbReference type="Gene3D" id="3.30.450.40">
    <property type="match status" value="1"/>
</dbReference>
<accession>A0A895YHT5</accession>
<dbReference type="GO" id="GO:0052621">
    <property type="term" value="F:diguanylate cyclase activity"/>
    <property type="evidence" value="ECO:0007669"/>
    <property type="project" value="TreeGrafter"/>
</dbReference>
<dbReference type="NCBIfam" id="TIGR00254">
    <property type="entry name" value="GGDEF"/>
    <property type="match status" value="1"/>
</dbReference>
<dbReference type="SUPFAM" id="SSF158472">
    <property type="entry name" value="HAMP domain-like"/>
    <property type="match status" value="1"/>
</dbReference>
<protein>
    <submittedName>
        <fullName evidence="6">Diguanylate cyclase</fullName>
    </submittedName>
</protein>
<dbReference type="InterPro" id="IPR000160">
    <property type="entry name" value="GGDEF_dom"/>
</dbReference>
<dbReference type="Gene3D" id="3.30.70.270">
    <property type="match status" value="1"/>
</dbReference>
<dbReference type="Pfam" id="PF00990">
    <property type="entry name" value="GGDEF"/>
    <property type="match status" value="1"/>
</dbReference>
<dbReference type="GO" id="GO:0007165">
    <property type="term" value="P:signal transduction"/>
    <property type="evidence" value="ECO:0007669"/>
    <property type="project" value="InterPro"/>
</dbReference>
<dbReference type="SUPFAM" id="SSF55073">
    <property type="entry name" value="Nucleotide cyclase"/>
    <property type="match status" value="1"/>
</dbReference>
<dbReference type="PROSITE" id="PS50885">
    <property type="entry name" value="HAMP"/>
    <property type="match status" value="1"/>
</dbReference>
<dbReference type="Pfam" id="PF00672">
    <property type="entry name" value="HAMP"/>
    <property type="match status" value="1"/>
</dbReference>
<dbReference type="Pfam" id="PF13185">
    <property type="entry name" value="GAF_2"/>
    <property type="match status" value="1"/>
</dbReference>
<dbReference type="SMART" id="SM00304">
    <property type="entry name" value="HAMP"/>
    <property type="match status" value="1"/>
</dbReference>
<dbReference type="InterPro" id="IPR029787">
    <property type="entry name" value="Nucleotide_cyclase"/>
</dbReference>
<dbReference type="InterPro" id="IPR003660">
    <property type="entry name" value="HAMP_dom"/>
</dbReference>
<proteinExistence type="predicted"/>
<dbReference type="InterPro" id="IPR029016">
    <property type="entry name" value="GAF-like_dom_sf"/>
</dbReference>
<dbReference type="PANTHER" id="PTHR45138">
    <property type="entry name" value="REGULATORY COMPONENTS OF SENSORY TRANSDUCTION SYSTEM"/>
    <property type="match status" value="1"/>
</dbReference>
<gene>
    <name evidence="6" type="ORF">JQS43_21335</name>
</gene>
<dbReference type="EMBL" id="CP070499">
    <property type="protein sequence ID" value="QSB17484.1"/>
    <property type="molecule type" value="Genomic_DNA"/>
</dbReference>
<dbReference type="Proteomes" id="UP000662857">
    <property type="component" value="Chromosome"/>
</dbReference>
<feature type="domain" description="GGDEF" evidence="5">
    <location>
        <begin position="523"/>
        <end position="664"/>
    </location>
</feature>
<evidence type="ECO:0000313" key="6">
    <source>
        <dbReference type="EMBL" id="QSB17484.1"/>
    </source>
</evidence>
<dbReference type="InterPro" id="IPR043128">
    <property type="entry name" value="Rev_trsase/Diguanyl_cyclase"/>
</dbReference>
<dbReference type="PROSITE" id="PS50887">
    <property type="entry name" value="GGDEF"/>
    <property type="match status" value="1"/>
</dbReference>
<dbReference type="GO" id="GO:0005886">
    <property type="term" value="C:plasma membrane"/>
    <property type="evidence" value="ECO:0007669"/>
    <property type="project" value="TreeGrafter"/>
</dbReference>
<evidence type="ECO:0000313" key="7">
    <source>
        <dbReference type="Proteomes" id="UP000662857"/>
    </source>
</evidence>
<dbReference type="SUPFAM" id="SSF55781">
    <property type="entry name" value="GAF domain-like"/>
    <property type="match status" value="1"/>
</dbReference>
<dbReference type="CDD" id="cd06225">
    <property type="entry name" value="HAMP"/>
    <property type="match status" value="1"/>
</dbReference>
<dbReference type="GO" id="GO:1902201">
    <property type="term" value="P:negative regulation of bacterial-type flagellum-dependent cell motility"/>
    <property type="evidence" value="ECO:0007669"/>
    <property type="project" value="TreeGrafter"/>
</dbReference>
<evidence type="ECO:0000256" key="3">
    <source>
        <dbReference type="SAM" id="MobiDB-lite"/>
    </source>
</evidence>
<organism evidence="6 7">
    <name type="scientific">Natronosporangium hydrolyticum</name>
    <dbReference type="NCBI Taxonomy" id="2811111"/>
    <lineage>
        <taxon>Bacteria</taxon>
        <taxon>Bacillati</taxon>
        <taxon>Actinomycetota</taxon>
        <taxon>Actinomycetes</taxon>
        <taxon>Micromonosporales</taxon>
        <taxon>Micromonosporaceae</taxon>
        <taxon>Natronosporangium</taxon>
    </lineage>
</organism>
<evidence type="ECO:0000256" key="1">
    <source>
        <dbReference type="ARBA" id="ARBA00022692"/>
    </source>
</evidence>
<feature type="region of interest" description="Disordered" evidence="3">
    <location>
        <begin position="659"/>
        <end position="703"/>
    </location>
</feature>
<dbReference type="SMART" id="SM00065">
    <property type="entry name" value="GAF"/>
    <property type="match status" value="1"/>
</dbReference>
<dbReference type="InterPro" id="IPR003018">
    <property type="entry name" value="GAF"/>
</dbReference>
<dbReference type="InterPro" id="IPR050469">
    <property type="entry name" value="Diguanylate_Cyclase"/>
</dbReference>
<name>A0A895YHT5_9ACTN</name>
<feature type="domain" description="HAMP" evidence="4">
    <location>
        <begin position="246"/>
        <end position="298"/>
    </location>
</feature>
<keyword evidence="2" id="KW-1133">Transmembrane helix</keyword>
<dbReference type="GO" id="GO:0043709">
    <property type="term" value="P:cell adhesion involved in single-species biofilm formation"/>
    <property type="evidence" value="ECO:0007669"/>
    <property type="project" value="TreeGrafter"/>
</dbReference>
<evidence type="ECO:0000259" key="4">
    <source>
        <dbReference type="PROSITE" id="PS50885"/>
    </source>
</evidence>
<reference evidence="6" key="1">
    <citation type="submission" date="2021-02" db="EMBL/GenBank/DDBJ databases">
        <title>Natrosporangium hydrolyticum gen. nov., sp. nov, a haloalkaliphilic actinobacterium from a soda solonchak soil.</title>
        <authorList>
            <person name="Sorokin D.Y."/>
            <person name="Khijniak T.V."/>
            <person name="Zakharycheva A.P."/>
            <person name="Boueva O.V."/>
            <person name="Ariskina E.V."/>
            <person name="Hahnke R.L."/>
            <person name="Bunk B."/>
            <person name="Sproer C."/>
            <person name="Schumann P."/>
            <person name="Evtushenko L.I."/>
            <person name="Kublanov I.V."/>
        </authorList>
    </citation>
    <scope>NUCLEOTIDE SEQUENCE</scope>
    <source>
        <strain evidence="6">DSM 106523</strain>
    </source>
</reference>
<keyword evidence="1" id="KW-0812">Transmembrane</keyword>
<dbReference type="AlphaFoldDB" id="A0A895YHT5"/>